<proteinExistence type="predicted"/>
<reference evidence="2" key="1">
    <citation type="journal article" date="2023" name="Science">
        <title>Genome structures resolve the early diversification of teleost fishes.</title>
        <authorList>
            <person name="Parey E."/>
            <person name="Louis A."/>
            <person name="Montfort J."/>
            <person name="Bouchez O."/>
            <person name="Roques C."/>
            <person name="Iampietro C."/>
            <person name="Lluch J."/>
            <person name="Castinel A."/>
            <person name="Donnadieu C."/>
            <person name="Desvignes T."/>
            <person name="Floi Bucao C."/>
            <person name="Jouanno E."/>
            <person name="Wen M."/>
            <person name="Mejri S."/>
            <person name="Dirks R."/>
            <person name="Jansen H."/>
            <person name="Henkel C."/>
            <person name="Chen W.J."/>
            <person name="Zahm M."/>
            <person name="Cabau C."/>
            <person name="Klopp C."/>
            <person name="Thompson A.W."/>
            <person name="Robinson-Rechavi M."/>
            <person name="Braasch I."/>
            <person name="Lecointre G."/>
            <person name="Bobe J."/>
            <person name="Postlethwait J.H."/>
            <person name="Berthelot C."/>
            <person name="Roest Crollius H."/>
            <person name="Guiguen Y."/>
        </authorList>
    </citation>
    <scope>NUCLEOTIDE SEQUENCE</scope>
    <source>
        <strain evidence="2">WJC10195</strain>
    </source>
</reference>
<organism evidence="2 3">
    <name type="scientific">Synaphobranchus kaupii</name>
    <name type="common">Kaup's arrowtooth eel</name>
    <dbReference type="NCBI Taxonomy" id="118154"/>
    <lineage>
        <taxon>Eukaryota</taxon>
        <taxon>Metazoa</taxon>
        <taxon>Chordata</taxon>
        <taxon>Craniata</taxon>
        <taxon>Vertebrata</taxon>
        <taxon>Euteleostomi</taxon>
        <taxon>Actinopterygii</taxon>
        <taxon>Neopterygii</taxon>
        <taxon>Teleostei</taxon>
        <taxon>Anguilliformes</taxon>
        <taxon>Synaphobranchidae</taxon>
        <taxon>Synaphobranchus</taxon>
    </lineage>
</organism>
<dbReference type="EMBL" id="JAINUF010000015">
    <property type="protein sequence ID" value="KAJ8341876.1"/>
    <property type="molecule type" value="Genomic_DNA"/>
</dbReference>
<evidence type="ECO:0000256" key="1">
    <source>
        <dbReference type="SAM" id="MobiDB-lite"/>
    </source>
</evidence>
<name>A0A9Q1EN45_SYNKA</name>
<dbReference type="Proteomes" id="UP001152622">
    <property type="component" value="Chromosome 15"/>
</dbReference>
<evidence type="ECO:0000313" key="3">
    <source>
        <dbReference type="Proteomes" id="UP001152622"/>
    </source>
</evidence>
<sequence length="87" mass="9775">MEIHAPDDELFLAFTSTAPERELPMNRAIDPFHYQHPQAILPPNPGQTRLGGHPAQPISLPIRLAFPPRALPRIMADQLPKHYSKPP</sequence>
<gene>
    <name evidence="2" type="ORF">SKAU_G00341670</name>
</gene>
<protein>
    <submittedName>
        <fullName evidence="2">Uncharacterized protein</fullName>
    </submittedName>
</protein>
<dbReference type="AlphaFoldDB" id="A0A9Q1EN45"/>
<evidence type="ECO:0000313" key="2">
    <source>
        <dbReference type="EMBL" id="KAJ8341876.1"/>
    </source>
</evidence>
<feature type="region of interest" description="Disordered" evidence="1">
    <location>
        <begin position="36"/>
        <end position="56"/>
    </location>
</feature>
<accession>A0A9Q1EN45</accession>
<comment type="caution">
    <text evidence="2">The sequence shown here is derived from an EMBL/GenBank/DDBJ whole genome shotgun (WGS) entry which is preliminary data.</text>
</comment>
<keyword evidence="3" id="KW-1185">Reference proteome</keyword>